<dbReference type="EMBL" id="UINC01031864">
    <property type="protein sequence ID" value="SVB18584.1"/>
    <property type="molecule type" value="Genomic_DNA"/>
</dbReference>
<dbReference type="AlphaFoldDB" id="A0A382BY90"/>
<sequence length="33" mass="3458">MVIFSVCSNYVVPGPGQLAFGLNLLTAVIFSLS</sequence>
<protein>
    <submittedName>
        <fullName evidence="1">Uncharacterized protein</fullName>
    </submittedName>
</protein>
<reference evidence="1" key="1">
    <citation type="submission" date="2018-05" db="EMBL/GenBank/DDBJ databases">
        <authorList>
            <person name="Lanie J.A."/>
            <person name="Ng W.-L."/>
            <person name="Kazmierczak K.M."/>
            <person name="Andrzejewski T.M."/>
            <person name="Davidsen T.M."/>
            <person name="Wayne K.J."/>
            <person name="Tettelin H."/>
            <person name="Glass J.I."/>
            <person name="Rusch D."/>
            <person name="Podicherti R."/>
            <person name="Tsui H.-C.T."/>
            <person name="Winkler M.E."/>
        </authorList>
    </citation>
    <scope>NUCLEOTIDE SEQUENCE</scope>
</reference>
<accession>A0A382BY90</accession>
<evidence type="ECO:0000313" key="1">
    <source>
        <dbReference type="EMBL" id="SVB18584.1"/>
    </source>
</evidence>
<gene>
    <name evidence="1" type="ORF">METZ01_LOCUS171438</name>
</gene>
<name>A0A382BY90_9ZZZZ</name>
<organism evidence="1">
    <name type="scientific">marine metagenome</name>
    <dbReference type="NCBI Taxonomy" id="408172"/>
    <lineage>
        <taxon>unclassified sequences</taxon>
        <taxon>metagenomes</taxon>
        <taxon>ecological metagenomes</taxon>
    </lineage>
</organism>
<proteinExistence type="predicted"/>